<organism evidence="3 4">
    <name type="scientific">Candidatus Methylopumilus planktonicus</name>
    <dbReference type="NCBI Taxonomy" id="1581557"/>
    <lineage>
        <taxon>Bacteria</taxon>
        <taxon>Pseudomonadati</taxon>
        <taxon>Pseudomonadota</taxon>
        <taxon>Betaproteobacteria</taxon>
        <taxon>Nitrosomonadales</taxon>
        <taxon>Methylophilaceae</taxon>
        <taxon>Candidatus Methylopumilus</taxon>
    </lineage>
</organism>
<dbReference type="STRING" id="1581557.BN1208_0333"/>
<evidence type="ECO:0000259" key="2">
    <source>
        <dbReference type="Pfam" id="PF00578"/>
    </source>
</evidence>
<evidence type="ECO:0000313" key="4">
    <source>
        <dbReference type="Proteomes" id="UP000064007"/>
    </source>
</evidence>
<keyword evidence="4" id="KW-1185">Reference proteome</keyword>
<keyword evidence="1" id="KW-0732">Signal</keyword>
<protein>
    <submittedName>
        <fullName evidence="3">Signal peptide protein</fullName>
    </submittedName>
</protein>
<feature type="signal peptide" evidence="1">
    <location>
        <begin position="1"/>
        <end position="18"/>
    </location>
</feature>
<feature type="chain" id="PRO_5002303434" evidence="1">
    <location>
        <begin position="19"/>
        <end position="153"/>
    </location>
</feature>
<evidence type="ECO:0000256" key="1">
    <source>
        <dbReference type="SAM" id="SignalP"/>
    </source>
</evidence>
<dbReference type="InterPro" id="IPR000866">
    <property type="entry name" value="AhpC/TSA"/>
</dbReference>
<dbReference type="Gene3D" id="3.40.30.10">
    <property type="entry name" value="Glutaredoxin"/>
    <property type="match status" value="1"/>
</dbReference>
<dbReference type="GO" id="GO:0016491">
    <property type="term" value="F:oxidoreductase activity"/>
    <property type="evidence" value="ECO:0007669"/>
    <property type="project" value="InterPro"/>
</dbReference>
<dbReference type="GO" id="GO:0016209">
    <property type="term" value="F:antioxidant activity"/>
    <property type="evidence" value="ECO:0007669"/>
    <property type="project" value="InterPro"/>
</dbReference>
<dbReference type="SUPFAM" id="SSF52833">
    <property type="entry name" value="Thioredoxin-like"/>
    <property type="match status" value="1"/>
</dbReference>
<evidence type="ECO:0000313" key="3">
    <source>
        <dbReference type="EMBL" id="CEZ19227.1"/>
    </source>
</evidence>
<reference evidence="4" key="1">
    <citation type="submission" date="2014-12" db="EMBL/GenBank/DDBJ databases">
        <authorList>
            <person name="Salcher M.M."/>
        </authorList>
    </citation>
    <scope>NUCLEOTIDE SEQUENCE [LARGE SCALE GENOMIC DNA]</scope>
    <source>
        <strain evidence="4">MMS-10A-171</strain>
    </source>
</reference>
<feature type="domain" description="Alkyl hydroperoxide reductase subunit C/ Thiol specific antioxidant" evidence="2">
    <location>
        <begin position="29"/>
        <end position="88"/>
    </location>
</feature>
<sequence length="153" mass="17985">MKLKILLFLLFFSNFSFAYEFMPFEINSRNVIEKKYLNQPLIISFWSIDCPYCIDDLKKLGKALSKNKNVKLITVCVDGKESAKKAERILNLAHLPEHERYLYAEVDEDKLRYSIDPTWYGELPRTYFYDTAHQVTPLSGKISNSFLDAWLNK</sequence>
<dbReference type="AlphaFoldDB" id="A0A0D6EUC0"/>
<dbReference type="EMBL" id="LN827929">
    <property type="protein sequence ID" value="CEZ19227.1"/>
    <property type="molecule type" value="Genomic_DNA"/>
</dbReference>
<dbReference type="HOGENOM" id="CLU_110678_0_0_4"/>
<accession>A0A0D6EUC0</accession>
<proteinExistence type="predicted"/>
<dbReference type="InterPro" id="IPR036249">
    <property type="entry name" value="Thioredoxin-like_sf"/>
</dbReference>
<dbReference type="RefSeq" id="WP_052734601.1">
    <property type="nucleotide sequence ID" value="NZ_LN827929.1"/>
</dbReference>
<dbReference type="Pfam" id="PF00578">
    <property type="entry name" value="AhpC-TSA"/>
    <property type="match status" value="1"/>
</dbReference>
<dbReference type="OrthoDB" id="5956088at2"/>
<dbReference type="KEGG" id="mbat:BN1208_0333"/>
<dbReference type="Proteomes" id="UP000064007">
    <property type="component" value="Chromosome 1"/>
</dbReference>
<gene>
    <name evidence="3" type="ORF">BN1208_0333</name>
</gene>
<name>A0A0D6EUC0_9PROT</name>